<keyword evidence="4" id="KW-1185">Reference proteome</keyword>
<dbReference type="GO" id="GO:2000134">
    <property type="term" value="P:negative regulation of G1/S transition of mitotic cell cycle"/>
    <property type="evidence" value="ECO:0007669"/>
    <property type="project" value="TreeGrafter"/>
</dbReference>
<evidence type="ECO:0000313" key="3">
    <source>
        <dbReference type="EMBL" id="KAK4538104.1"/>
    </source>
</evidence>
<feature type="domain" description="Retinoblastoma-associated protein A-box" evidence="2">
    <location>
        <begin position="384"/>
        <end position="570"/>
    </location>
</feature>
<dbReference type="GO" id="GO:0000785">
    <property type="term" value="C:chromatin"/>
    <property type="evidence" value="ECO:0007669"/>
    <property type="project" value="TreeGrafter"/>
</dbReference>
<dbReference type="InterPro" id="IPR028309">
    <property type="entry name" value="RB_fam"/>
</dbReference>
<evidence type="ECO:0000313" key="4">
    <source>
        <dbReference type="Proteomes" id="UP001301350"/>
    </source>
</evidence>
<feature type="region of interest" description="Disordered" evidence="1">
    <location>
        <begin position="786"/>
        <end position="845"/>
    </location>
</feature>
<proteinExistence type="predicted"/>
<accession>A0AAV9J0N3</accession>
<feature type="region of interest" description="Disordered" evidence="1">
    <location>
        <begin position="725"/>
        <end position="757"/>
    </location>
</feature>
<feature type="compositionally biased region" description="Polar residues" evidence="1">
    <location>
        <begin position="735"/>
        <end position="747"/>
    </location>
</feature>
<dbReference type="SUPFAM" id="SSF47954">
    <property type="entry name" value="Cyclin-like"/>
    <property type="match status" value="2"/>
</dbReference>
<feature type="compositionally biased region" description="Pro residues" evidence="1">
    <location>
        <begin position="295"/>
        <end position="310"/>
    </location>
</feature>
<organism evidence="3 4">
    <name type="scientific">Cyanidium caldarium</name>
    <name type="common">Red alga</name>
    <dbReference type="NCBI Taxonomy" id="2771"/>
    <lineage>
        <taxon>Eukaryota</taxon>
        <taxon>Rhodophyta</taxon>
        <taxon>Bangiophyceae</taxon>
        <taxon>Cyanidiales</taxon>
        <taxon>Cyanidiaceae</taxon>
        <taxon>Cyanidium</taxon>
    </lineage>
</organism>
<dbReference type="Pfam" id="PF01857">
    <property type="entry name" value="RB_B"/>
    <property type="match status" value="1"/>
</dbReference>
<dbReference type="GO" id="GO:0005667">
    <property type="term" value="C:transcription regulator complex"/>
    <property type="evidence" value="ECO:0007669"/>
    <property type="project" value="TreeGrafter"/>
</dbReference>
<dbReference type="CDD" id="cd20548">
    <property type="entry name" value="CYCLIN_RB-like"/>
    <property type="match status" value="1"/>
</dbReference>
<dbReference type="EMBL" id="JANCYW010000016">
    <property type="protein sequence ID" value="KAK4538104.1"/>
    <property type="molecule type" value="Genomic_DNA"/>
</dbReference>
<gene>
    <name evidence="3" type="ORF">CDCA_CDCA16G4129</name>
</gene>
<dbReference type="GO" id="GO:0005634">
    <property type="term" value="C:nucleus"/>
    <property type="evidence" value="ECO:0007669"/>
    <property type="project" value="InterPro"/>
</dbReference>
<dbReference type="PANTHER" id="PTHR13742">
    <property type="entry name" value="RETINOBLASTOMA-ASSOCIATED PROTEIN RB -RELATED"/>
    <property type="match status" value="1"/>
</dbReference>
<dbReference type="GO" id="GO:0006357">
    <property type="term" value="P:regulation of transcription by RNA polymerase II"/>
    <property type="evidence" value="ECO:0007669"/>
    <property type="project" value="InterPro"/>
</dbReference>
<dbReference type="InterPro" id="IPR002720">
    <property type="entry name" value="RB_A"/>
</dbReference>
<evidence type="ECO:0000259" key="2">
    <source>
        <dbReference type="SMART" id="SM01368"/>
    </source>
</evidence>
<name>A0AAV9J0N3_CYACA</name>
<dbReference type="InterPro" id="IPR002719">
    <property type="entry name" value="RB_B"/>
</dbReference>
<protein>
    <recommendedName>
        <fullName evidence="2">Retinoblastoma-associated protein A-box domain-containing protein</fullName>
    </recommendedName>
</protein>
<dbReference type="PANTHER" id="PTHR13742:SF17">
    <property type="entry name" value="RE32990P-RELATED"/>
    <property type="match status" value="1"/>
</dbReference>
<feature type="region of interest" description="Disordered" evidence="1">
    <location>
        <begin position="275"/>
        <end position="336"/>
    </location>
</feature>
<sequence length="845" mass="91580">MEVRAASVASSTTSSFRGVESAVWRLAQRAQLPESMARAAVACIAKVKYPDDEEYWAACALVAVCDCDQQVGQVLTALLAPPERRAEASPDVCGSANARVTDFFERVKLLSPRARQLEQYVTVMANVFRKFDEMVSATADEAERAWVYFLTAAALLSTRAGPLGELPDVVSAYHLMVAVARQMRLPVSSAVDTVEGEVQRYVQRLQTLPLDVGDWASLQRAYAQAVVGRFGFDGRIFLGAKELSDALSTSPTASAAASERTDGGVLARDLALRRRQRVQHSPLPLQRKRARLTAPLPPPYAAATPTPPRLPTSEPTESRNALACSSSPSPPADDRGALDELAAAAAALQNLSQSTESRTAPRTPPEALRARSTPTRPPPSPRRTPIRGGIASVRWVRAMVELSRATRDTLHSTYAPHGADAERFVDSARRLLHLSFDPRFNEETASQRIEEALAVYFHALESVLRAESQRLNRSVEFAPKLLAIDAFHKSLLLCAVETVCASYGIRDELHFDRLLVEFDLSAFEFLKVITSFVNTVENLPPQAKRRLTACQECVLSVLGWHSTSPLVTALRSGRGESESVPAAAVDLFFSKLLTQVSYRLLCICYRLGLHDESFESRAWAVFKHALAEQWELFVGRHVDTIVMCSVYGAGKVLPEVLLKFSDVIAAYKAVVAGSECVRPCDSLQAVFRDVPLDDGERGDVIAFYNMIFIPHMKRFLLGDTAPTTTSDAGTVGGRSASQTPQHLSPVSSPGPGSRLRDKIVSSPLRVPRVAVTPAAAMPNATVSAAAGASPMTPWEPSPPPALPPSGGVQSGQAATTDARATLTPATRQLYSFGSSPLGRRRLTFS</sequence>
<feature type="region of interest" description="Disordered" evidence="1">
    <location>
        <begin position="349"/>
        <end position="387"/>
    </location>
</feature>
<dbReference type="GO" id="GO:0000977">
    <property type="term" value="F:RNA polymerase II transcription regulatory region sequence-specific DNA binding"/>
    <property type="evidence" value="ECO:0007669"/>
    <property type="project" value="TreeGrafter"/>
</dbReference>
<dbReference type="InterPro" id="IPR036915">
    <property type="entry name" value="Cyclin-like_sf"/>
</dbReference>
<dbReference type="Gene3D" id="1.10.472.10">
    <property type="entry name" value="Cyclin-like"/>
    <property type="match status" value="2"/>
</dbReference>
<dbReference type="Proteomes" id="UP001301350">
    <property type="component" value="Unassembled WGS sequence"/>
</dbReference>
<comment type="caution">
    <text evidence="3">The sequence shown here is derived from an EMBL/GenBank/DDBJ whole genome shotgun (WGS) entry which is preliminary data.</text>
</comment>
<dbReference type="SMART" id="SM01368">
    <property type="entry name" value="RB_A"/>
    <property type="match status" value="1"/>
</dbReference>
<dbReference type="Pfam" id="PF01858">
    <property type="entry name" value="RB_A"/>
    <property type="match status" value="1"/>
</dbReference>
<dbReference type="AlphaFoldDB" id="A0AAV9J0N3"/>
<feature type="compositionally biased region" description="Pro residues" evidence="1">
    <location>
        <begin position="793"/>
        <end position="803"/>
    </location>
</feature>
<feature type="compositionally biased region" description="Polar residues" evidence="1">
    <location>
        <begin position="823"/>
        <end position="834"/>
    </location>
</feature>
<evidence type="ECO:0000256" key="1">
    <source>
        <dbReference type="SAM" id="MobiDB-lite"/>
    </source>
</evidence>
<reference evidence="3 4" key="1">
    <citation type="submission" date="2022-07" db="EMBL/GenBank/DDBJ databases">
        <title>Genome-wide signatures of adaptation to extreme environments.</title>
        <authorList>
            <person name="Cho C.H."/>
            <person name="Yoon H.S."/>
        </authorList>
    </citation>
    <scope>NUCLEOTIDE SEQUENCE [LARGE SCALE GENOMIC DNA]</scope>
    <source>
        <strain evidence="3 4">DBV 063 E5</strain>
    </source>
</reference>
<feature type="compositionally biased region" description="Polar residues" evidence="1">
    <location>
        <begin position="349"/>
        <end position="360"/>
    </location>
</feature>
<dbReference type="GO" id="GO:0030154">
    <property type="term" value="P:cell differentiation"/>
    <property type="evidence" value="ECO:0007669"/>
    <property type="project" value="TreeGrafter"/>
</dbReference>